<comment type="similarity">
    <text evidence="1 7">Belongs to the Lgt family.</text>
</comment>
<dbReference type="PANTHER" id="PTHR30589:SF0">
    <property type="entry name" value="PHOSPHATIDYLGLYCEROL--PROLIPOPROTEIN DIACYLGLYCERYL TRANSFERASE"/>
    <property type="match status" value="1"/>
</dbReference>
<evidence type="ECO:0000256" key="5">
    <source>
        <dbReference type="ARBA" id="ARBA00022989"/>
    </source>
</evidence>
<comment type="caution">
    <text evidence="8">The sequence shown here is derived from an EMBL/GenBank/DDBJ whole genome shotgun (WGS) entry which is preliminary data.</text>
</comment>
<feature type="transmembrane region" description="Helical" evidence="7">
    <location>
        <begin position="119"/>
        <end position="139"/>
    </location>
</feature>
<dbReference type="EC" id="2.5.1.145" evidence="7"/>
<evidence type="ECO:0000256" key="7">
    <source>
        <dbReference type="HAMAP-Rule" id="MF_01147"/>
    </source>
</evidence>
<keyword evidence="3 7" id="KW-0808">Transferase</keyword>
<dbReference type="RefSeq" id="WP_289401178.1">
    <property type="nucleotide sequence ID" value="NZ_JAQIBC010000001.1"/>
</dbReference>
<dbReference type="Pfam" id="PF01790">
    <property type="entry name" value="LGT"/>
    <property type="match status" value="1"/>
</dbReference>
<name>A0ABT7QPR1_9BACT</name>
<accession>A0ABT7QPR1</accession>
<gene>
    <name evidence="7 8" type="primary">lgt</name>
    <name evidence="8" type="ORF">PF327_02470</name>
</gene>
<evidence type="ECO:0000256" key="3">
    <source>
        <dbReference type="ARBA" id="ARBA00022679"/>
    </source>
</evidence>
<dbReference type="NCBIfam" id="TIGR00544">
    <property type="entry name" value="lgt"/>
    <property type="match status" value="1"/>
</dbReference>
<dbReference type="GO" id="GO:0008961">
    <property type="term" value="F:phosphatidylglycerol-prolipoprotein diacylglyceryl transferase activity"/>
    <property type="evidence" value="ECO:0007669"/>
    <property type="project" value="UniProtKB-EC"/>
</dbReference>
<sequence>MEHFIWNVNPNILELGPLQLRWYGLLFVGSFFLGLMILTKIYKREGKDPAVLDSMLIYVMVGAVLGSRLVHCFFYEPEFYLSHPLEILKVWKGGLASHGGLAGVLIALYLFAKRYHTSYMWLLSRVSIPGALTAAFVRFGNLFNSEILGLPSDKPWAIIFARVDMLPRHPVQLYEAFSYIIIFLLLIVIYRKVTPAFATKILPAVFLITVFTARFFLEYTKTRQAAYTTDLPFTTGQILSIPYIILGILWMIWAFKSVSKDQKYDKASHS</sequence>
<evidence type="ECO:0000313" key="9">
    <source>
        <dbReference type="Proteomes" id="UP001169066"/>
    </source>
</evidence>
<evidence type="ECO:0000256" key="6">
    <source>
        <dbReference type="ARBA" id="ARBA00023136"/>
    </source>
</evidence>
<feature type="binding site" evidence="7">
    <location>
        <position position="138"/>
    </location>
    <ligand>
        <name>a 1,2-diacyl-sn-glycero-3-phospho-(1'-sn-glycerol)</name>
        <dbReference type="ChEBI" id="CHEBI:64716"/>
    </ligand>
</feature>
<organism evidence="8 9">
    <name type="scientific">Sulfurovum xiamenensis</name>
    <dbReference type="NCBI Taxonomy" id="3019066"/>
    <lineage>
        <taxon>Bacteria</taxon>
        <taxon>Pseudomonadati</taxon>
        <taxon>Campylobacterota</taxon>
        <taxon>Epsilonproteobacteria</taxon>
        <taxon>Campylobacterales</taxon>
        <taxon>Sulfurovaceae</taxon>
        <taxon>Sulfurovum</taxon>
    </lineage>
</organism>
<feature type="transmembrane region" description="Helical" evidence="7">
    <location>
        <begin position="237"/>
        <end position="255"/>
    </location>
</feature>
<comment type="pathway">
    <text evidence="7">Protein modification; lipoprotein biosynthesis (diacylglyceryl transfer).</text>
</comment>
<feature type="transmembrane region" description="Helical" evidence="7">
    <location>
        <begin position="197"/>
        <end position="217"/>
    </location>
</feature>
<feature type="transmembrane region" description="Helical" evidence="7">
    <location>
        <begin position="50"/>
        <end position="70"/>
    </location>
</feature>
<keyword evidence="5 7" id="KW-1133">Transmembrane helix</keyword>
<feature type="transmembrane region" description="Helical" evidence="7">
    <location>
        <begin position="90"/>
        <end position="112"/>
    </location>
</feature>
<feature type="transmembrane region" description="Helical" evidence="7">
    <location>
        <begin position="171"/>
        <end position="190"/>
    </location>
</feature>
<keyword evidence="6 7" id="KW-0472">Membrane</keyword>
<evidence type="ECO:0000256" key="4">
    <source>
        <dbReference type="ARBA" id="ARBA00022692"/>
    </source>
</evidence>
<dbReference type="HAMAP" id="MF_01147">
    <property type="entry name" value="Lgt"/>
    <property type="match status" value="1"/>
</dbReference>
<comment type="catalytic activity">
    <reaction evidence="7">
        <text>L-cysteinyl-[prolipoprotein] + a 1,2-diacyl-sn-glycero-3-phospho-(1'-sn-glycerol) = an S-1,2-diacyl-sn-glyceryl-L-cysteinyl-[prolipoprotein] + sn-glycerol 1-phosphate + H(+)</text>
        <dbReference type="Rhea" id="RHEA:56712"/>
        <dbReference type="Rhea" id="RHEA-COMP:14679"/>
        <dbReference type="Rhea" id="RHEA-COMP:14680"/>
        <dbReference type="ChEBI" id="CHEBI:15378"/>
        <dbReference type="ChEBI" id="CHEBI:29950"/>
        <dbReference type="ChEBI" id="CHEBI:57685"/>
        <dbReference type="ChEBI" id="CHEBI:64716"/>
        <dbReference type="ChEBI" id="CHEBI:140658"/>
        <dbReference type="EC" id="2.5.1.145"/>
    </reaction>
</comment>
<dbReference type="PANTHER" id="PTHR30589">
    <property type="entry name" value="PROLIPOPROTEIN DIACYLGLYCERYL TRANSFERASE"/>
    <property type="match status" value="1"/>
</dbReference>
<keyword evidence="4 7" id="KW-0812">Transmembrane</keyword>
<protein>
    <recommendedName>
        <fullName evidence="7">Phosphatidylglycerol--prolipoprotein diacylglyceryl transferase</fullName>
        <ecNumber evidence="7">2.5.1.145</ecNumber>
    </recommendedName>
</protein>
<comment type="subcellular location">
    <subcellularLocation>
        <location evidence="7">Cell membrane</location>
        <topology evidence="7">Multi-pass membrane protein</topology>
    </subcellularLocation>
</comment>
<keyword evidence="2 7" id="KW-1003">Cell membrane</keyword>
<evidence type="ECO:0000256" key="1">
    <source>
        <dbReference type="ARBA" id="ARBA00007150"/>
    </source>
</evidence>
<dbReference type="Proteomes" id="UP001169066">
    <property type="component" value="Unassembled WGS sequence"/>
</dbReference>
<dbReference type="InterPro" id="IPR001640">
    <property type="entry name" value="Lgt"/>
</dbReference>
<keyword evidence="9" id="KW-1185">Reference proteome</keyword>
<comment type="function">
    <text evidence="7">Catalyzes the transfer of the diacylglyceryl group from phosphatidylglycerol to the sulfhydryl group of the N-terminal cysteine of a prolipoprotein, the first step in the formation of mature lipoproteins.</text>
</comment>
<proteinExistence type="inferred from homology"/>
<feature type="transmembrane region" description="Helical" evidence="7">
    <location>
        <begin position="20"/>
        <end position="38"/>
    </location>
</feature>
<reference evidence="8" key="1">
    <citation type="submission" date="2023-01" db="EMBL/GenBank/DDBJ databases">
        <title>Sulfurovum sp. XTW-4 genome assembly.</title>
        <authorList>
            <person name="Wang J."/>
        </authorList>
    </citation>
    <scope>NUCLEOTIDE SEQUENCE</scope>
    <source>
        <strain evidence="8">XTW-4</strain>
    </source>
</reference>
<evidence type="ECO:0000256" key="2">
    <source>
        <dbReference type="ARBA" id="ARBA00022475"/>
    </source>
</evidence>
<evidence type="ECO:0000313" key="8">
    <source>
        <dbReference type="EMBL" id="MDM5263053.1"/>
    </source>
</evidence>
<dbReference type="EMBL" id="JAQIBC010000001">
    <property type="protein sequence ID" value="MDM5263053.1"/>
    <property type="molecule type" value="Genomic_DNA"/>
</dbReference>